<feature type="compositionally biased region" description="Basic and acidic residues" evidence="7">
    <location>
        <begin position="244"/>
        <end position="255"/>
    </location>
</feature>
<evidence type="ECO:0000256" key="5">
    <source>
        <dbReference type="PROSITE-ProRule" id="PRU00108"/>
    </source>
</evidence>
<dbReference type="InterPro" id="IPR017970">
    <property type="entry name" value="Homeobox_CS"/>
</dbReference>
<dbReference type="RefSeq" id="XP_019626406.1">
    <property type="nucleotide sequence ID" value="XM_019770847.1"/>
</dbReference>
<dbReference type="Pfam" id="PF00046">
    <property type="entry name" value="Homeodomain"/>
    <property type="match status" value="1"/>
</dbReference>
<comment type="subcellular location">
    <subcellularLocation>
        <location evidence="1 5 6">Nucleus</location>
    </subcellularLocation>
</comment>
<dbReference type="OrthoDB" id="6159439at2759"/>
<keyword evidence="3 5" id="KW-0371">Homeobox</keyword>
<feature type="domain" description="Homeobox" evidence="8">
    <location>
        <begin position="144"/>
        <end position="204"/>
    </location>
</feature>
<dbReference type="GeneID" id="109471510"/>
<name>A0A6P4Z9T1_BRABE</name>
<keyword evidence="4 5" id="KW-0539">Nucleus</keyword>
<dbReference type="GO" id="GO:0000981">
    <property type="term" value="F:DNA-binding transcription factor activity, RNA polymerase II-specific"/>
    <property type="evidence" value="ECO:0007669"/>
    <property type="project" value="InterPro"/>
</dbReference>
<keyword evidence="2 5" id="KW-0238">DNA-binding</keyword>
<reference evidence="10" key="1">
    <citation type="submission" date="2025-08" db="UniProtKB">
        <authorList>
            <consortium name="RefSeq"/>
        </authorList>
    </citation>
    <scope>IDENTIFICATION</scope>
    <source>
        <tissue evidence="10">Gonad</tissue>
    </source>
</reference>
<dbReference type="InterPro" id="IPR001356">
    <property type="entry name" value="HD"/>
</dbReference>
<feature type="compositionally biased region" description="Basic and acidic residues" evidence="7">
    <location>
        <begin position="214"/>
        <end position="235"/>
    </location>
</feature>
<feature type="compositionally biased region" description="Basic and acidic residues" evidence="7">
    <location>
        <begin position="269"/>
        <end position="284"/>
    </location>
</feature>
<dbReference type="GO" id="GO:0005634">
    <property type="term" value="C:nucleus"/>
    <property type="evidence" value="ECO:0007669"/>
    <property type="project" value="UniProtKB-SubCell"/>
</dbReference>
<dbReference type="PROSITE" id="PS50071">
    <property type="entry name" value="HOMEOBOX_2"/>
    <property type="match status" value="1"/>
</dbReference>
<evidence type="ECO:0000256" key="2">
    <source>
        <dbReference type="ARBA" id="ARBA00023125"/>
    </source>
</evidence>
<gene>
    <name evidence="10" type="primary">LOC109471510</name>
</gene>
<dbReference type="SMART" id="SM00389">
    <property type="entry name" value="HOX"/>
    <property type="match status" value="1"/>
</dbReference>
<feature type="DNA-binding region" description="Homeobox" evidence="5">
    <location>
        <begin position="146"/>
        <end position="205"/>
    </location>
</feature>
<evidence type="ECO:0000256" key="1">
    <source>
        <dbReference type="ARBA" id="ARBA00004123"/>
    </source>
</evidence>
<evidence type="ECO:0000256" key="4">
    <source>
        <dbReference type="ARBA" id="ARBA00023242"/>
    </source>
</evidence>
<dbReference type="PROSITE" id="PS00027">
    <property type="entry name" value="HOMEOBOX_1"/>
    <property type="match status" value="1"/>
</dbReference>
<organism evidence="9 10">
    <name type="scientific">Branchiostoma belcheri</name>
    <name type="common">Amphioxus</name>
    <dbReference type="NCBI Taxonomy" id="7741"/>
    <lineage>
        <taxon>Eukaryota</taxon>
        <taxon>Metazoa</taxon>
        <taxon>Chordata</taxon>
        <taxon>Cephalochordata</taxon>
        <taxon>Leptocardii</taxon>
        <taxon>Amphioxiformes</taxon>
        <taxon>Branchiostomatidae</taxon>
        <taxon>Branchiostoma</taxon>
    </lineage>
</organism>
<dbReference type="Gene3D" id="1.10.10.60">
    <property type="entry name" value="Homeodomain-like"/>
    <property type="match status" value="1"/>
</dbReference>
<protein>
    <submittedName>
        <fullName evidence="10">Hematopoietically-expressed homeobox protein hhex-like</fullName>
    </submittedName>
</protein>
<evidence type="ECO:0000256" key="7">
    <source>
        <dbReference type="SAM" id="MobiDB-lite"/>
    </source>
</evidence>
<dbReference type="PANTHER" id="PTHR24324">
    <property type="entry name" value="HOMEOBOX PROTEIN HHEX"/>
    <property type="match status" value="1"/>
</dbReference>
<feature type="region of interest" description="Disordered" evidence="7">
    <location>
        <begin position="204"/>
        <end position="284"/>
    </location>
</feature>
<dbReference type="KEGG" id="bbel:109471510"/>
<dbReference type="InterPro" id="IPR020479">
    <property type="entry name" value="HD_metazoa"/>
</dbReference>
<evidence type="ECO:0000313" key="9">
    <source>
        <dbReference type="Proteomes" id="UP000515135"/>
    </source>
</evidence>
<keyword evidence="9" id="KW-1185">Reference proteome</keyword>
<dbReference type="FunFam" id="1.10.10.60:FF:000721">
    <property type="entry name" value="Hematopoietically-expressed homeobox protein HHEX"/>
    <property type="match status" value="1"/>
</dbReference>
<dbReference type="GO" id="GO:0000978">
    <property type="term" value="F:RNA polymerase II cis-regulatory region sequence-specific DNA binding"/>
    <property type="evidence" value="ECO:0007669"/>
    <property type="project" value="TreeGrafter"/>
</dbReference>
<dbReference type="PRINTS" id="PR00024">
    <property type="entry name" value="HOMEOBOX"/>
</dbReference>
<evidence type="ECO:0000256" key="6">
    <source>
        <dbReference type="RuleBase" id="RU000682"/>
    </source>
</evidence>
<dbReference type="PANTHER" id="PTHR24324:SF5">
    <property type="entry name" value="HEMATOPOIETICALLY-EXPRESSED HOMEOBOX PROTEIN HHEX"/>
    <property type="match status" value="1"/>
</dbReference>
<accession>A0A6P4Z9T1</accession>
<evidence type="ECO:0000259" key="8">
    <source>
        <dbReference type="PROSITE" id="PS50071"/>
    </source>
</evidence>
<proteinExistence type="predicted"/>
<dbReference type="InterPro" id="IPR009057">
    <property type="entry name" value="Homeodomain-like_sf"/>
</dbReference>
<dbReference type="CDD" id="cd00086">
    <property type="entry name" value="homeodomain"/>
    <property type="match status" value="1"/>
</dbReference>
<dbReference type="InterPro" id="IPR051000">
    <property type="entry name" value="Homeobox_DNA-bind_prot"/>
</dbReference>
<dbReference type="AlphaFoldDB" id="A0A6P4Z9T1"/>
<sequence>MSLQYGTAHHTAPTGPISVPAMYPTAPIQHHPTPFFIDDILGTRAATTTVTPVHPTPVTPTAISPLSAYARTPFYDHPALHSALQTGFTAAQHLTPYGPTGFPSPLYPFPRHADYPHSLLDRHGVLKVGGKPLLWNPFLHRPLHKRKGGQVRFSNDQTLELEKKFESQKYLSPPERKRLAKSLQLTERQVKTWFQNRRAKWRRLKQEVPTCKSDSGESDKKTDDKRDNHVTREDESGCSDSESEDHSDSEAEHAHSTQNEDVEIQVDVDDVRDSRPMMDKKQSS</sequence>
<dbReference type="Proteomes" id="UP000515135">
    <property type="component" value="Unplaced"/>
</dbReference>
<dbReference type="GO" id="GO:0030154">
    <property type="term" value="P:cell differentiation"/>
    <property type="evidence" value="ECO:0007669"/>
    <property type="project" value="TreeGrafter"/>
</dbReference>
<evidence type="ECO:0000256" key="3">
    <source>
        <dbReference type="ARBA" id="ARBA00023155"/>
    </source>
</evidence>
<dbReference type="SUPFAM" id="SSF46689">
    <property type="entry name" value="Homeodomain-like"/>
    <property type="match status" value="1"/>
</dbReference>
<evidence type="ECO:0000313" key="10">
    <source>
        <dbReference type="RefSeq" id="XP_019626406.1"/>
    </source>
</evidence>